<dbReference type="Proteomes" id="UP001499909">
    <property type="component" value="Unassembled WGS sequence"/>
</dbReference>
<evidence type="ECO:0000313" key="1">
    <source>
        <dbReference type="EMBL" id="GAA3939486.1"/>
    </source>
</evidence>
<evidence type="ECO:0000313" key="2">
    <source>
        <dbReference type="Proteomes" id="UP001499909"/>
    </source>
</evidence>
<proteinExistence type="predicted"/>
<name>A0ABP7N8A7_9BACT</name>
<keyword evidence="2" id="KW-1185">Reference proteome</keyword>
<organism evidence="1 2">
    <name type="scientific">Hymenobacter algoricola</name>
    <dbReference type="NCBI Taxonomy" id="486267"/>
    <lineage>
        <taxon>Bacteria</taxon>
        <taxon>Pseudomonadati</taxon>
        <taxon>Bacteroidota</taxon>
        <taxon>Cytophagia</taxon>
        <taxon>Cytophagales</taxon>
        <taxon>Hymenobacteraceae</taxon>
        <taxon>Hymenobacter</taxon>
    </lineage>
</organism>
<accession>A0ABP7N8A7</accession>
<dbReference type="EMBL" id="BAABDH010000040">
    <property type="protein sequence ID" value="GAA3939486.1"/>
    <property type="molecule type" value="Genomic_DNA"/>
</dbReference>
<sequence>MVVALKIDQLTGSSENICLKVAPGAAGLPVAAKPTQEPALAKRVVAANAHLILPDAKVGGILLVALQAARGPHQQVAYRRISCPGLPPAGQKGSTLYFQLAFVAQLWGYRKHGRVHGAAAQGQSQTATDEAHIRKHSRIHFQEAKYRVESIILFS</sequence>
<gene>
    <name evidence="1" type="ORF">GCM10022406_24520</name>
</gene>
<protein>
    <submittedName>
        <fullName evidence="1">Uncharacterized protein</fullName>
    </submittedName>
</protein>
<reference evidence="2" key="1">
    <citation type="journal article" date="2019" name="Int. J. Syst. Evol. Microbiol.">
        <title>The Global Catalogue of Microorganisms (GCM) 10K type strain sequencing project: providing services to taxonomists for standard genome sequencing and annotation.</title>
        <authorList>
            <consortium name="The Broad Institute Genomics Platform"/>
            <consortium name="The Broad Institute Genome Sequencing Center for Infectious Disease"/>
            <person name="Wu L."/>
            <person name="Ma J."/>
        </authorList>
    </citation>
    <scope>NUCLEOTIDE SEQUENCE [LARGE SCALE GENOMIC DNA]</scope>
    <source>
        <strain evidence="2">JCM 17214</strain>
    </source>
</reference>
<comment type="caution">
    <text evidence="1">The sequence shown here is derived from an EMBL/GenBank/DDBJ whole genome shotgun (WGS) entry which is preliminary data.</text>
</comment>